<keyword evidence="3" id="KW-1185">Reference proteome</keyword>
<proteinExistence type="predicted"/>
<dbReference type="Proteomes" id="UP000187209">
    <property type="component" value="Unassembled WGS sequence"/>
</dbReference>
<feature type="compositionally biased region" description="Polar residues" evidence="1">
    <location>
        <begin position="34"/>
        <end position="44"/>
    </location>
</feature>
<organism evidence="2 3">
    <name type="scientific">Stentor coeruleus</name>
    <dbReference type="NCBI Taxonomy" id="5963"/>
    <lineage>
        <taxon>Eukaryota</taxon>
        <taxon>Sar</taxon>
        <taxon>Alveolata</taxon>
        <taxon>Ciliophora</taxon>
        <taxon>Postciliodesmatophora</taxon>
        <taxon>Heterotrichea</taxon>
        <taxon>Heterotrichida</taxon>
        <taxon>Stentoridae</taxon>
        <taxon>Stentor</taxon>
    </lineage>
</organism>
<comment type="caution">
    <text evidence="2">The sequence shown here is derived from an EMBL/GenBank/DDBJ whole genome shotgun (WGS) entry which is preliminary data.</text>
</comment>
<dbReference type="EMBL" id="MPUH01001139">
    <property type="protein sequence ID" value="OMJ69958.1"/>
    <property type="molecule type" value="Genomic_DNA"/>
</dbReference>
<evidence type="ECO:0000256" key="1">
    <source>
        <dbReference type="SAM" id="MobiDB-lite"/>
    </source>
</evidence>
<dbReference type="AlphaFoldDB" id="A0A1R2AZM4"/>
<reference evidence="2 3" key="1">
    <citation type="submission" date="2016-11" db="EMBL/GenBank/DDBJ databases">
        <title>The macronuclear genome of Stentor coeruleus: a giant cell with tiny introns.</title>
        <authorList>
            <person name="Slabodnick M."/>
            <person name="Ruby J.G."/>
            <person name="Reiff S.B."/>
            <person name="Swart E.C."/>
            <person name="Gosai S."/>
            <person name="Prabakaran S."/>
            <person name="Witkowska E."/>
            <person name="Larue G.E."/>
            <person name="Fisher S."/>
            <person name="Freeman R.M."/>
            <person name="Gunawardena J."/>
            <person name="Chu W."/>
            <person name="Stover N.A."/>
            <person name="Gregory B.D."/>
            <person name="Nowacki M."/>
            <person name="Derisi J."/>
            <person name="Roy S.W."/>
            <person name="Marshall W.F."/>
            <person name="Sood P."/>
        </authorList>
    </citation>
    <scope>NUCLEOTIDE SEQUENCE [LARGE SCALE GENOMIC DNA]</scope>
    <source>
        <strain evidence="2">WM001</strain>
    </source>
</reference>
<feature type="compositionally biased region" description="Acidic residues" evidence="1">
    <location>
        <begin position="24"/>
        <end position="33"/>
    </location>
</feature>
<gene>
    <name evidence="2" type="ORF">SteCoe_32185</name>
</gene>
<evidence type="ECO:0000313" key="3">
    <source>
        <dbReference type="Proteomes" id="UP000187209"/>
    </source>
</evidence>
<protein>
    <submittedName>
        <fullName evidence="2">Uncharacterized protein</fullName>
    </submittedName>
</protein>
<feature type="region of interest" description="Disordered" evidence="1">
    <location>
        <begin position="22"/>
        <end position="44"/>
    </location>
</feature>
<accession>A0A1R2AZM4</accession>
<evidence type="ECO:0000313" key="2">
    <source>
        <dbReference type="EMBL" id="OMJ69958.1"/>
    </source>
</evidence>
<sequence length="345" mass="39756">MVSTLKKSKWLNSDQVLAKVAEENVPDTEEDSNESINSYQYSENSSNPVEEISCFDCFVVTIDEVPLERTSLLSSRTKSSNFRDCINNYKSKSATIIQRFIRARKRKIRITSLIKTLKNLLQKAYKRKTFKKIRIWLCSQINAAKIIQKAWKHHKQSKISQMFSPRRQLLARAVSIGGTIIRINNYIDEILSRSRSPSPESSLVSNNSPILRRSSLQIKKKISCINLIPSFYSDESETTETISSTPLLELSVNQNCKIVSVDLSTCDCESVQEDLKQGSLLMKKPFKVRIKKKTSKMSLNELEEKCRVDYEEYKNRRIAFIDSCIPQFKEDSVFFISKDRLSLFS</sequence>
<name>A0A1R2AZM4_9CILI</name>